<dbReference type="InterPro" id="IPR055100">
    <property type="entry name" value="GNAT_LYC1-like"/>
</dbReference>
<evidence type="ECO:0000313" key="4">
    <source>
        <dbReference type="Proteomes" id="UP000266234"/>
    </source>
</evidence>
<proteinExistence type="predicted"/>
<comment type="caution">
    <text evidence="3">The sequence shown here is derived from an EMBL/GenBank/DDBJ whole genome shotgun (WGS) entry which is preliminary data.</text>
</comment>
<evidence type="ECO:0000259" key="2">
    <source>
        <dbReference type="Pfam" id="PF22998"/>
    </source>
</evidence>
<evidence type="ECO:0000256" key="1">
    <source>
        <dbReference type="SAM" id="MobiDB-lite"/>
    </source>
</evidence>
<sequence length="382" mass="43166">MASLETLPPVTSPSLILTNPTTSERERVWKGTHPQWGGALKLEDYIAREYDNINTPLARNGGLTSWILTDGNLKPDERPILSSCETYKKRALVSNDKNSTGVRDGTAHGVASVFTFPEYRKRGYGRKMMSLLADELRNRQQRNEGDADFSVLWSDVGPNFYGALGWKAFRSSYLELPVKDSVLPANPAVQPLNMDDIPKLAAQDEQIVRNKVASSTAAASAALIPDIETVQWHMNREDFMCNRIFSRIPTIRGALYTPPEAPSSRIWATWTRSFYGGLDKPEKNIVRILRLTIEDECISDETLAKGIEAIAGFVQKEASEWLCSKVELWNPEERIKRVTEGIESLDARFVVRENDHLSSLNWFGNDPNEDVEWIVNERFAWC</sequence>
<dbReference type="PANTHER" id="PTHR34815">
    <property type="entry name" value="LYSINE ACETYLTRANSFERASE"/>
    <property type="match status" value="1"/>
</dbReference>
<dbReference type="Pfam" id="PF22998">
    <property type="entry name" value="GNAT_LYC1-like"/>
    <property type="match status" value="1"/>
</dbReference>
<dbReference type="SUPFAM" id="SSF55729">
    <property type="entry name" value="Acyl-CoA N-acyltransferases (Nat)"/>
    <property type="match status" value="1"/>
</dbReference>
<dbReference type="EMBL" id="PXOG01000021">
    <property type="protein sequence ID" value="RGP80861.1"/>
    <property type="molecule type" value="Genomic_DNA"/>
</dbReference>
<feature type="domain" description="LYC1 C-terminal" evidence="2">
    <location>
        <begin position="174"/>
        <end position="382"/>
    </location>
</feature>
<organism evidence="3 4">
    <name type="scientific">Fusarium longipes</name>
    <dbReference type="NCBI Taxonomy" id="694270"/>
    <lineage>
        <taxon>Eukaryota</taxon>
        <taxon>Fungi</taxon>
        <taxon>Dikarya</taxon>
        <taxon>Ascomycota</taxon>
        <taxon>Pezizomycotina</taxon>
        <taxon>Sordariomycetes</taxon>
        <taxon>Hypocreomycetidae</taxon>
        <taxon>Hypocreales</taxon>
        <taxon>Nectriaceae</taxon>
        <taxon>Fusarium</taxon>
    </lineage>
</organism>
<gene>
    <name evidence="3" type="ORF">FLONG3_1009</name>
</gene>
<dbReference type="AlphaFoldDB" id="A0A395T877"/>
<dbReference type="Gene3D" id="3.40.630.30">
    <property type="match status" value="1"/>
</dbReference>
<keyword evidence="3" id="KW-0808">Transferase</keyword>
<keyword evidence="4" id="KW-1185">Reference proteome</keyword>
<dbReference type="InterPro" id="IPR016181">
    <property type="entry name" value="Acyl_CoA_acyltransferase"/>
</dbReference>
<dbReference type="STRING" id="694270.A0A395T877"/>
<accession>A0A395T877</accession>
<dbReference type="InterPro" id="IPR053013">
    <property type="entry name" value="LAT"/>
</dbReference>
<feature type="compositionally biased region" description="Polar residues" evidence="1">
    <location>
        <begin position="12"/>
        <end position="22"/>
    </location>
</feature>
<feature type="region of interest" description="Disordered" evidence="1">
    <location>
        <begin position="1"/>
        <end position="23"/>
    </location>
</feature>
<dbReference type="OrthoDB" id="2020070at2759"/>
<dbReference type="Proteomes" id="UP000266234">
    <property type="component" value="Unassembled WGS sequence"/>
</dbReference>
<dbReference type="GO" id="GO:0016740">
    <property type="term" value="F:transferase activity"/>
    <property type="evidence" value="ECO:0007669"/>
    <property type="project" value="UniProtKB-KW"/>
</dbReference>
<name>A0A395T877_9HYPO</name>
<evidence type="ECO:0000313" key="3">
    <source>
        <dbReference type="EMBL" id="RGP80861.1"/>
    </source>
</evidence>
<protein>
    <submittedName>
        <fullName evidence="3">Lysine acetyltransferase</fullName>
    </submittedName>
</protein>
<dbReference type="PANTHER" id="PTHR34815:SF4">
    <property type="entry name" value="N-ACETYLTRANSFERASE DOMAIN-CONTAINING PROTEIN"/>
    <property type="match status" value="1"/>
</dbReference>
<dbReference type="CDD" id="cd04301">
    <property type="entry name" value="NAT_SF"/>
    <property type="match status" value="1"/>
</dbReference>
<reference evidence="3 4" key="1">
    <citation type="journal article" date="2018" name="PLoS Pathog.">
        <title>Evolution of structural diversity of trichothecenes, a family of toxins produced by plant pathogenic and entomopathogenic fungi.</title>
        <authorList>
            <person name="Proctor R.H."/>
            <person name="McCormick S.P."/>
            <person name="Kim H.S."/>
            <person name="Cardoza R.E."/>
            <person name="Stanley A.M."/>
            <person name="Lindo L."/>
            <person name="Kelly A."/>
            <person name="Brown D.W."/>
            <person name="Lee T."/>
            <person name="Vaughan M.M."/>
            <person name="Alexander N.J."/>
            <person name="Busman M."/>
            <person name="Gutierrez S."/>
        </authorList>
    </citation>
    <scope>NUCLEOTIDE SEQUENCE [LARGE SCALE GENOMIC DNA]</scope>
    <source>
        <strain evidence="3 4">NRRL 20695</strain>
    </source>
</reference>